<reference evidence="1 2" key="1">
    <citation type="journal article" date="2022" name="Nat. Plants">
        <title>Genomes of leafy and leafless Platanthera orchids illuminate the evolution of mycoheterotrophy.</title>
        <authorList>
            <person name="Li M.H."/>
            <person name="Liu K.W."/>
            <person name="Li Z."/>
            <person name="Lu H.C."/>
            <person name="Ye Q.L."/>
            <person name="Zhang D."/>
            <person name="Wang J.Y."/>
            <person name="Li Y.F."/>
            <person name="Zhong Z.M."/>
            <person name="Liu X."/>
            <person name="Yu X."/>
            <person name="Liu D.K."/>
            <person name="Tu X.D."/>
            <person name="Liu B."/>
            <person name="Hao Y."/>
            <person name="Liao X.Y."/>
            <person name="Jiang Y.T."/>
            <person name="Sun W.H."/>
            <person name="Chen J."/>
            <person name="Chen Y.Q."/>
            <person name="Ai Y."/>
            <person name="Zhai J.W."/>
            <person name="Wu S.S."/>
            <person name="Zhou Z."/>
            <person name="Hsiao Y.Y."/>
            <person name="Wu W.L."/>
            <person name="Chen Y.Y."/>
            <person name="Lin Y.F."/>
            <person name="Hsu J.L."/>
            <person name="Li C.Y."/>
            <person name="Wang Z.W."/>
            <person name="Zhao X."/>
            <person name="Zhong W.Y."/>
            <person name="Ma X.K."/>
            <person name="Ma L."/>
            <person name="Huang J."/>
            <person name="Chen G.Z."/>
            <person name="Huang M.Z."/>
            <person name="Huang L."/>
            <person name="Peng D.H."/>
            <person name="Luo Y.B."/>
            <person name="Zou S.Q."/>
            <person name="Chen S.P."/>
            <person name="Lan S."/>
            <person name="Tsai W.C."/>
            <person name="Van de Peer Y."/>
            <person name="Liu Z.J."/>
        </authorList>
    </citation>
    <scope>NUCLEOTIDE SEQUENCE [LARGE SCALE GENOMIC DNA]</scope>
    <source>
        <strain evidence="1">Lor288</strain>
    </source>
</reference>
<sequence>MLLNLEDMAELLAMWTILQAPKAHLECRKQILTTDPIHLKYCHLHAPARYILRSMRTQVMKKMQQHQHETSLKLQLVGDLLVACV</sequence>
<organism evidence="1 2">
    <name type="scientific">Platanthera guangdongensis</name>
    <dbReference type="NCBI Taxonomy" id="2320717"/>
    <lineage>
        <taxon>Eukaryota</taxon>
        <taxon>Viridiplantae</taxon>
        <taxon>Streptophyta</taxon>
        <taxon>Embryophyta</taxon>
        <taxon>Tracheophyta</taxon>
        <taxon>Spermatophyta</taxon>
        <taxon>Magnoliopsida</taxon>
        <taxon>Liliopsida</taxon>
        <taxon>Asparagales</taxon>
        <taxon>Orchidaceae</taxon>
        <taxon>Orchidoideae</taxon>
        <taxon>Orchideae</taxon>
        <taxon>Orchidinae</taxon>
        <taxon>Platanthera</taxon>
    </lineage>
</organism>
<comment type="caution">
    <text evidence="1">The sequence shown here is derived from an EMBL/GenBank/DDBJ whole genome shotgun (WGS) entry which is preliminary data.</text>
</comment>
<accession>A0ABR2LQU5</accession>
<gene>
    <name evidence="1" type="ORF">KSP40_PGU007702</name>
</gene>
<evidence type="ECO:0000313" key="2">
    <source>
        <dbReference type="Proteomes" id="UP001412067"/>
    </source>
</evidence>
<keyword evidence="2" id="KW-1185">Reference proteome</keyword>
<evidence type="ECO:0000313" key="1">
    <source>
        <dbReference type="EMBL" id="KAK8947587.1"/>
    </source>
</evidence>
<protein>
    <submittedName>
        <fullName evidence="1">Uncharacterized protein</fullName>
    </submittedName>
</protein>
<dbReference type="EMBL" id="JBBWWR010000016">
    <property type="protein sequence ID" value="KAK8947587.1"/>
    <property type="molecule type" value="Genomic_DNA"/>
</dbReference>
<dbReference type="Proteomes" id="UP001412067">
    <property type="component" value="Unassembled WGS sequence"/>
</dbReference>
<proteinExistence type="predicted"/>
<name>A0ABR2LQU5_9ASPA</name>